<dbReference type="PANTHER" id="PTHR12147:SF26">
    <property type="entry name" value="PEPTIDASE M28 DOMAIN-CONTAINING PROTEIN"/>
    <property type="match status" value="1"/>
</dbReference>
<reference evidence="2 3" key="1">
    <citation type="submission" date="2023-09" db="EMBL/GenBank/DDBJ databases">
        <authorList>
            <person name="Rey-Velasco X."/>
        </authorList>
    </citation>
    <scope>NUCLEOTIDE SEQUENCE [LARGE SCALE GENOMIC DNA]</scope>
    <source>
        <strain evidence="2 3">W332</strain>
    </source>
</reference>
<evidence type="ECO:0000313" key="3">
    <source>
        <dbReference type="Proteomes" id="UP001259492"/>
    </source>
</evidence>
<evidence type="ECO:0000259" key="1">
    <source>
        <dbReference type="Pfam" id="PF04389"/>
    </source>
</evidence>
<comment type="caution">
    <text evidence="2">The sequence shown here is derived from an EMBL/GenBank/DDBJ whole genome shotgun (WGS) entry which is preliminary data.</text>
</comment>
<organism evidence="2 3">
    <name type="scientific">Microcosmobacter mediterraneus</name>
    <dbReference type="NCBI Taxonomy" id="3075607"/>
    <lineage>
        <taxon>Bacteria</taxon>
        <taxon>Pseudomonadati</taxon>
        <taxon>Bacteroidota</taxon>
        <taxon>Flavobacteriia</taxon>
        <taxon>Flavobacteriales</taxon>
        <taxon>Flavobacteriaceae</taxon>
        <taxon>Microcosmobacter</taxon>
    </lineage>
</organism>
<dbReference type="PROSITE" id="PS51257">
    <property type="entry name" value="PROKAR_LIPOPROTEIN"/>
    <property type="match status" value="1"/>
</dbReference>
<accession>A0ABU2YKI2</accession>
<dbReference type="RefSeq" id="WP_311427328.1">
    <property type="nucleotide sequence ID" value="NZ_JAVRIA010000003.1"/>
</dbReference>
<dbReference type="Gene3D" id="3.40.630.10">
    <property type="entry name" value="Zn peptidases"/>
    <property type="match status" value="1"/>
</dbReference>
<feature type="domain" description="Peptidase M28" evidence="1">
    <location>
        <begin position="96"/>
        <end position="291"/>
    </location>
</feature>
<dbReference type="InterPro" id="IPR045175">
    <property type="entry name" value="M28_fam"/>
</dbReference>
<dbReference type="EMBL" id="JAVRIA010000003">
    <property type="protein sequence ID" value="MDT0558567.1"/>
    <property type="molecule type" value="Genomic_DNA"/>
</dbReference>
<dbReference type="PANTHER" id="PTHR12147">
    <property type="entry name" value="METALLOPEPTIDASE M28 FAMILY MEMBER"/>
    <property type="match status" value="1"/>
</dbReference>
<evidence type="ECO:0000313" key="2">
    <source>
        <dbReference type="EMBL" id="MDT0558567.1"/>
    </source>
</evidence>
<dbReference type="SUPFAM" id="SSF53187">
    <property type="entry name" value="Zn-dependent exopeptidases"/>
    <property type="match status" value="1"/>
</dbReference>
<sequence length="302" mass="34111">MKKITAILGFIFCFTIISCKEGKAQTYQFNDTQLLERVKVLSSDDFKGRKAGEQSSTLAQDYIIKQFKDLGVAGFNNKYKQHFTFSRQDKVINATNILAEIKGSEFPEKYIVISAHYDHLGVSNETIYNGADDNASGVSAMVSFAEYLVKNPPKHSVIFAAFDAEELGLKGAKHFVNTIDKDKVLVNLNMDMISRSSKNELYVVGTRYNDALKKIIEAFKNPTDSKLIQGHDGTDDKQNWTMSSDHGLFHLKKIPFLYFGNEDHKAYHQPTDDFEDITPEFYKNAVTIILNIFKAIDDTGLN</sequence>
<proteinExistence type="predicted"/>
<dbReference type="InterPro" id="IPR007484">
    <property type="entry name" value="Peptidase_M28"/>
</dbReference>
<name>A0ABU2YKI2_9FLAO</name>
<dbReference type="Proteomes" id="UP001259492">
    <property type="component" value="Unassembled WGS sequence"/>
</dbReference>
<keyword evidence="3" id="KW-1185">Reference proteome</keyword>
<protein>
    <submittedName>
        <fullName evidence="2">M28 family peptidase</fullName>
    </submittedName>
</protein>
<dbReference type="Pfam" id="PF04389">
    <property type="entry name" value="Peptidase_M28"/>
    <property type="match status" value="1"/>
</dbReference>
<gene>
    <name evidence="2" type="ORF">RM697_07915</name>
</gene>